<accession>A0A915L718</accession>
<proteinExistence type="predicted"/>
<dbReference type="Proteomes" id="UP000887565">
    <property type="component" value="Unplaced"/>
</dbReference>
<evidence type="ECO:0000313" key="2">
    <source>
        <dbReference type="WBParaSite" id="nRc.2.0.1.t45535-RA"/>
    </source>
</evidence>
<evidence type="ECO:0000313" key="1">
    <source>
        <dbReference type="Proteomes" id="UP000887565"/>
    </source>
</evidence>
<dbReference type="WBParaSite" id="nRc.2.0.1.t45535-RA">
    <property type="protein sequence ID" value="nRc.2.0.1.t45535-RA"/>
    <property type="gene ID" value="nRc.2.0.1.g45535"/>
</dbReference>
<organism evidence="1 2">
    <name type="scientific">Romanomermis culicivorax</name>
    <name type="common">Nematode worm</name>
    <dbReference type="NCBI Taxonomy" id="13658"/>
    <lineage>
        <taxon>Eukaryota</taxon>
        <taxon>Metazoa</taxon>
        <taxon>Ecdysozoa</taxon>
        <taxon>Nematoda</taxon>
        <taxon>Enoplea</taxon>
        <taxon>Dorylaimia</taxon>
        <taxon>Mermithida</taxon>
        <taxon>Mermithoidea</taxon>
        <taxon>Mermithidae</taxon>
        <taxon>Romanomermis</taxon>
    </lineage>
</organism>
<sequence length="166" mass="19158">MQKTLLFGYKSIQKILYSDLIYDTLEEEEQRFVNFAVHYCAMSLFQVQLQFHPNLLPFKPALTQYAVMTQEETRRTLFKNMGDEEISRKWQPRPPNCVLSTFSKLCIVDVQATVDHPLFVVTVRAPRPIIPSPPYRPLARNVGCNQVFGFSGLISMIIQKLEEAAM</sequence>
<keyword evidence="1" id="KW-1185">Reference proteome</keyword>
<reference evidence="2" key="1">
    <citation type="submission" date="2022-11" db="UniProtKB">
        <authorList>
            <consortium name="WormBaseParasite"/>
        </authorList>
    </citation>
    <scope>IDENTIFICATION</scope>
</reference>
<name>A0A915L718_ROMCU</name>
<dbReference type="AlphaFoldDB" id="A0A915L718"/>
<protein>
    <submittedName>
        <fullName evidence="2">Uncharacterized protein</fullName>
    </submittedName>
</protein>